<keyword evidence="2" id="KW-1185">Reference proteome</keyword>
<gene>
    <name evidence="1" type="ORF">DFH07DRAFT_829533</name>
</gene>
<evidence type="ECO:0000313" key="1">
    <source>
        <dbReference type="EMBL" id="KAJ7749059.1"/>
    </source>
</evidence>
<dbReference type="EMBL" id="JARJLG010000087">
    <property type="protein sequence ID" value="KAJ7749059.1"/>
    <property type="molecule type" value="Genomic_DNA"/>
</dbReference>
<comment type="caution">
    <text evidence="1">The sequence shown here is derived from an EMBL/GenBank/DDBJ whole genome shotgun (WGS) entry which is preliminary data.</text>
</comment>
<proteinExistence type="predicted"/>
<accession>A0AAD7ITG9</accession>
<protein>
    <submittedName>
        <fullName evidence="1">Uncharacterized protein</fullName>
    </submittedName>
</protein>
<evidence type="ECO:0000313" key="2">
    <source>
        <dbReference type="Proteomes" id="UP001215280"/>
    </source>
</evidence>
<name>A0AAD7ITG9_9AGAR</name>
<sequence length="113" mass="12743">MKKRQTSCVSASLLSLPSLPYVLPLRVVVLLRCLDSLCSTRGRPCWPQGTPLRGSCVVFLPVVRARKVALHAPTRSMFVSALARPSCSGEVHEVEETRKPWNALEYNEDFYRR</sequence>
<dbReference type="AlphaFoldDB" id="A0AAD7ITG9"/>
<dbReference type="Proteomes" id="UP001215280">
    <property type="component" value="Unassembled WGS sequence"/>
</dbReference>
<organism evidence="1 2">
    <name type="scientific">Mycena maculata</name>
    <dbReference type="NCBI Taxonomy" id="230809"/>
    <lineage>
        <taxon>Eukaryota</taxon>
        <taxon>Fungi</taxon>
        <taxon>Dikarya</taxon>
        <taxon>Basidiomycota</taxon>
        <taxon>Agaricomycotina</taxon>
        <taxon>Agaricomycetes</taxon>
        <taxon>Agaricomycetidae</taxon>
        <taxon>Agaricales</taxon>
        <taxon>Marasmiineae</taxon>
        <taxon>Mycenaceae</taxon>
        <taxon>Mycena</taxon>
    </lineage>
</organism>
<reference evidence="1" key="1">
    <citation type="submission" date="2023-03" db="EMBL/GenBank/DDBJ databases">
        <title>Massive genome expansion in bonnet fungi (Mycena s.s.) driven by repeated elements and novel gene families across ecological guilds.</title>
        <authorList>
            <consortium name="Lawrence Berkeley National Laboratory"/>
            <person name="Harder C.B."/>
            <person name="Miyauchi S."/>
            <person name="Viragh M."/>
            <person name="Kuo A."/>
            <person name="Thoen E."/>
            <person name="Andreopoulos B."/>
            <person name="Lu D."/>
            <person name="Skrede I."/>
            <person name="Drula E."/>
            <person name="Henrissat B."/>
            <person name="Morin E."/>
            <person name="Kohler A."/>
            <person name="Barry K."/>
            <person name="LaButti K."/>
            <person name="Morin E."/>
            <person name="Salamov A."/>
            <person name="Lipzen A."/>
            <person name="Mereny Z."/>
            <person name="Hegedus B."/>
            <person name="Baldrian P."/>
            <person name="Stursova M."/>
            <person name="Weitz H."/>
            <person name="Taylor A."/>
            <person name="Grigoriev I.V."/>
            <person name="Nagy L.G."/>
            <person name="Martin F."/>
            <person name="Kauserud H."/>
        </authorList>
    </citation>
    <scope>NUCLEOTIDE SEQUENCE</scope>
    <source>
        <strain evidence="1">CBHHK188m</strain>
    </source>
</reference>